<feature type="non-terminal residue" evidence="1">
    <location>
        <position position="42"/>
    </location>
</feature>
<evidence type="ECO:0000313" key="1">
    <source>
        <dbReference type="EMBL" id="CAA9352032.1"/>
    </source>
</evidence>
<dbReference type="AlphaFoldDB" id="A0A6J4M8Y8"/>
<accession>A0A6J4M8Y8</accession>
<gene>
    <name evidence="1" type="ORF">AVDCRST_MAG71-2832</name>
</gene>
<sequence>EQDEAHFGRSLYPLGLLDHICRACAGRRADAVPARQPLGLVL</sequence>
<feature type="non-terminal residue" evidence="1">
    <location>
        <position position="1"/>
    </location>
</feature>
<name>A0A6J4M8Y8_9GAMM</name>
<organism evidence="1">
    <name type="scientific">uncultured Lysobacter sp</name>
    <dbReference type="NCBI Taxonomy" id="271060"/>
    <lineage>
        <taxon>Bacteria</taxon>
        <taxon>Pseudomonadati</taxon>
        <taxon>Pseudomonadota</taxon>
        <taxon>Gammaproteobacteria</taxon>
        <taxon>Lysobacterales</taxon>
        <taxon>Lysobacteraceae</taxon>
        <taxon>Lysobacter</taxon>
        <taxon>environmental samples</taxon>
    </lineage>
</organism>
<dbReference type="EMBL" id="CADCUA010000671">
    <property type="protein sequence ID" value="CAA9352032.1"/>
    <property type="molecule type" value="Genomic_DNA"/>
</dbReference>
<protein>
    <submittedName>
        <fullName evidence="1">Uncharacterized protein</fullName>
    </submittedName>
</protein>
<proteinExistence type="predicted"/>
<reference evidence="1" key="1">
    <citation type="submission" date="2020-02" db="EMBL/GenBank/DDBJ databases">
        <authorList>
            <person name="Meier V. D."/>
        </authorList>
    </citation>
    <scope>NUCLEOTIDE SEQUENCE</scope>
    <source>
        <strain evidence="1">AVDCRST_MAG71</strain>
    </source>
</reference>